<keyword evidence="2" id="KW-1185">Reference proteome</keyword>
<dbReference type="GeneID" id="28987191"/>
<dbReference type="AlphaFoldDB" id="A0A0J0XSU4"/>
<organism evidence="1 2">
    <name type="scientific">Cutaneotrichosporon oleaginosum</name>
    <dbReference type="NCBI Taxonomy" id="879819"/>
    <lineage>
        <taxon>Eukaryota</taxon>
        <taxon>Fungi</taxon>
        <taxon>Dikarya</taxon>
        <taxon>Basidiomycota</taxon>
        <taxon>Agaricomycotina</taxon>
        <taxon>Tremellomycetes</taxon>
        <taxon>Trichosporonales</taxon>
        <taxon>Trichosporonaceae</taxon>
        <taxon>Cutaneotrichosporon</taxon>
    </lineage>
</organism>
<dbReference type="RefSeq" id="XP_018280639.1">
    <property type="nucleotide sequence ID" value="XM_018426588.1"/>
</dbReference>
<accession>A0A0J0XSU4</accession>
<proteinExistence type="predicted"/>
<protein>
    <submittedName>
        <fullName evidence="1">Uncharacterized protein</fullName>
    </submittedName>
</protein>
<sequence length="207" mass="24346">MLMWHQQIFRTPAGGRRILQHPTPSRQNLAANTHSKPVLLPRQETCRDLAYMMCVGVQHAPMLPHVREDEAPNPFSSCVFSSGRRPQRQCKSHGLLHTAVEHSCMNICPLPDNGTRSQPVRTPPHLCHHPRHLLDCRRLLSPFLLLLRAVFPPSSRWPWSWARWWRTRGTETRRRGASWWAGRRRAMWVMWARWWSAGRIPLVWWRG</sequence>
<reference evidence="1 2" key="1">
    <citation type="submission" date="2015-03" db="EMBL/GenBank/DDBJ databases">
        <title>Genomics and transcriptomics of the oil-accumulating basidiomycete yeast T. oleaginosus allow insights into substrate utilization and the diverse evolutionary trajectories of mating systems in fungi.</title>
        <authorList>
            <consortium name="DOE Joint Genome Institute"/>
            <person name="Kourist R."/>
            <person name="Kracht O."/>
            <person name="Bracharz F."/>
            <person name="Lipzen A."/>
            <person name="Nolan M."/>
            <person name="Ohm R."/>
            <person name="Grigoriev I."/>
            <person name="Sun S."/>
            <person name="Heitman J."/>
            <person name="Bruck T."/>
            <person name="Nowrousian M."/>
        </authorList>
    </citation>
    <scope>NUCLEOTIDE SEQUENCE [LARGE SCALE GENOMIC DNA]</scope>
    <source>
        <strain evidence="1 2">IBC0246</strain>
    </source>
</reference>
<evidence type="ECO:0000313" key="2">
    <source>
        <dbReference type="Proteomes" id="UP000053611"/>
    </source>
</evidence>
<evidence type="ECO:0000313" key="1">
    <source>
        <dbReference type="EMBL" id="KLT44148.1"/>
    </source>
</evidence>
<gene>
    <name evidence="1" type="ORF">CC85DRAFT_32746</name>
</gene>
<dbReference type="Proteomes" id="UP000053611">
    <property type="component" value="Unassembled WGS sequence"/>
</dbReference>
<name>A0A0J0XSU4_9TREE</name>
<dbReference type="EMBL" id="KQ087189">
    <property type="protein sequence ID" value="KLT44148.1"/>
    <property type="molecule type" value="Genomic_DNA"/>
</dbReference>